<keyword evidence="3" id="KW-1185">Reference proteome</keyword>
<evidence type="ECO:0000313" key="2">
    <source>
        <dbReference type="EMBL" id="MFD2697311.1"/>
    </source>
</evidence>
<dbReference type="PROSITE" id="PS51257">
    <property type="entry name" value="PROKAR_LIPOPROTEIN"/>
    <property type="match status" value="1"/>
</dbReference>
<gene>
    <name evidence="2" type="ORF">ACFSQ0_04845</name>
</gene>
<feature type="chain" id="PRO_5047502783" evidence="1">
    <location>
        <begin position="26"/>
        <end position="194"/>
    </location>
</feature>
<protein>
    <submittedName>
        <fullName evidence="2">DUF6252 family protein</fullName>
    </submittedName>
</protein>
<name>A0ABW5SCD4_9FLAO</name>
<reference evidence="3" key="1">
    <citation type="journal article" date="2019" name="Int. J. Syst. Evol. Microbiol.">
        <title>The Global Catalogue of Microorganisms (GCM) 10K type strain sequencing project: providing services to taxonomists for standard genome sequencing and annotation.</title>
        <authorList>
            <consortium name="The Broad Institute Genomics Platform"/>
            <consortium name="The Broad Institute Genome Sequencing Center for Infectious Disease"/>
            <person name="Wu L."/>
            <person name="Ma J."/>
        </authorList>
    </citation>
    <scope>NUCLEOTIDE SEQUENCE [LARGE SCALE GENOMIC DNA]</scope>
    <source>
        <strain evidence="3">KCTC 42255</strain>
    </source>
</reference>
<dbReference type="EMBL" id="JBHULZ010000023">
    <property type="protein sequence ID" value="MFD2697311.1"/>
    <property type="molecule type" value="Genomic_DNA"/>
</dbReference>
<keyword evidence="1" id="KW-0732">Signal</keyword>
<sequence length="194" mass="20782">MKKINLLLKSLFIVTLCLGFSSCETEPLEGEFGKLNPPNNSNFGSLSAEIDGVPFVAEAAAAMWSPSRFFPGGQTTVIQGAKDVSSNIKTINMTIEDDKGIIPGSYPLNVMGELNTPGVGMGAYTISDLATEAQGWLTGEMIGGTLTITEVDRANERIKGTFEFDAERLGDDNTIPAMISITKGKFDMPLLEVH</sequence>
<comment type="caution">
    <text evidence="2">The sequence shown here is derived from an EMBL/GenBank/DDBJ whole genome shotgun (WGS) entry which is preliminary data.</text>
</comment>
<feature type="signal peptide" evidence="1">
    <location>
        <begin position="1"/>
        <end position="25"/>
    </location>
</feature>
<organism evidence="2 3">
    <name type="scientific">Mesonia sediminis</name>
    <dbReference type="NCBI Taxonomy" id="1703946"/>
    <lineage>
        <taxon>Bacteria</taxon>
        <taxon>Pseudomonadati</taxon>
        <taxon>Bacteroidota</taxon>
        <taxon>Flavobacteriia</taxon>
        <taxon>Flavobacteriales</taxon>
        <taxon>Flavobacteriaceae</taxon>
        <taxon>Mesonia</taxon>
    </lineage>
</organism>
<proteinExistence type="predicted"/>
<dbReference type="Proteomes" id="UP001597357">
    <property type="component" value="Unassembled WGS sequence"/>
</dbReference>
<evidence type="ECO:0000313" key="3">
    <source>
        <dbReference type="Proteomes" id="UP001597357"/>
    </source>
</evidence>
<dbReference type="RefSeq" id="WP_379044937.1">
    <property type="nucleotide sequence ID" value="NZ_JBHULZ010000023.1"/>
</dbReference>
<accession>A0ABW5SCD4</accession>
<evidence type="ECO:0000256" key="1">
    <source>
        <dbReference type="SAM" id="SignalP"/>
    </source>
</evidence>